<dbReference type="EMBL" id="CP136865">
    <property type="protein sequence ID" value="WOJ95326.1"/>
    <property type="molecule type" value="Genomic_DNA"/>
</dbReference>
<feature type="compositionally biased region" description="Polar residues" evidence="1">
    <location>
        <begin position="46"/>
        <end position="55"/>
    </location>
</feature>
<feature type="compositionally biased region" description="Low complexity" evidence="1">
    <location>
        <begin position="23"/>
        <end position="42"/>
    </location>
</feature>
<evidence type="ECO:0000313" key="3">
    <source>
        <dbReference type="Proteomes" id="UP001626549"/>
    </source>
</evidence>
<protein>
    <submittedName>
        <fullName evidence="2">Uncharacterized protein</fullName>
    </submittedName>
</protein>
<feature type="region of interest" description="Disordered" evidence="1">
    <location>
        <begin position="15"/>
        <end position="55"/>
    </location>
</feature>
<organism evidence="2 3">
    <name type="scientific">Congregibacter brevis</name>
    <dbReference type="NCBI Taxonomy" id="3081201"/>
    <lineage>
        <taxon>Bacteria</taxon>
        <taxon>Pseudomonadati</taxon>
        <taxon>Pseudomonadota</taxon>
        <taxon>Gammaproteobacteria</taxon>
        <taxon>Cellvibrionales</taxon>
        <taxon>Halieaceae</taxon>
        <taxon>Congregibacter</taxon>
    </lineage>
</organism>
<accession>A0ABZ0IBC0</accession>
<evidence type="ECO:0000313" key="2">
    <source>
        <dbReference type="EMBL" id="WOJ95326.1"/>
    </source>
</evidence>
<evidence type="ECO:0000256" key="1">
    <source>
        <dbReference type="SAM" id="MobiDB-lite"/>
    </source>
</evidence>
<sequence>MPCVIGIGIGIGTDGRQAAAMREASVPQSSESSGSEQLAGLERLSDQGSLPNSRA</sequence>
<gene>
    <name evidence="2" type="ORF">R0137_08630</name>
</gene>
<dbReference type="Proteomes" id="UP001626549">
    <property type="component" value="Chromosome"/>
</dbReference>
<name>A0ABZ0IBC0_9GAMM</name>
<proteinExistence type="predicted"/>
<dbReference type="RefSeq" id="WP_407326025.1">
    <property type="nucleotide sequence ID" value="NZ_CP136865.1"/>
</dbReference>
<keyword evidence="3" id="KW-1185">Reference proteome</keyword>
<reference evidence="2 3" key="1">
    <citation type="submission" date="2023-10" db="EMBL/GenBank/DDBJ databases">
        <title>Two novel species belonging to the OM43/NOR5 clade.</title>
        <authorList>
            <person name="Park M."/>
        </authorList>
    </citation>
    <scope>NUCLEOTIDE SEQUENCE [LARGE SCALE GENOMIC DNA]</scope>
    <source>
        <strain evidence="2 3">IMCC45268</strain>
    </source>
</reference>